<dbReference type="AlphaFoldDB" id="A0AB34GXE2"/>
<comment type="caution">
    <text evidence="2">The sequence shown here is derived from an EMBL/GenBank/DDBJ whole genome shotgun (WGS) entry which is preliminary data.</text>
</comment>
<dbReference type="EMBL" id="JAIQCJ010002088">
    <property type="protein sequence ID" value="KAJ8783310.1"/>
    <property type="molecule type" value="Genomic_DNA"/>
</dbReference>
<evidence type="ECO:0000313" key="2">
    <source>
        <dbReference type="EMBL" id="KAJ8783310.1"/>
    </source>
</evidence>
<protein>
    <submittedName>
        <fullName evidence="2">Uncharacterized protein</fullName>
    </submittedName>
</protein>
<evidence type="ECO:0000313" key="3">
    <source>
        <dbReference type="Proteomes" id="UP001159641"/>
    </source>
</evidence>
<dbReference type="Proteomes" id="UP001159641">
    <property type="component" value="Unassembled WGS sequence"/>
</dbReference>
<sequence length="130" mass="14149">MGVDRGYSSPVLSSQVVLEGLRDHQASRAPPAPQVPKASEGFQDHRELMERQGSRVSREIQVERDSQDPQGSWGPEESKVQWATLAWMDSRVPPACRGQSGLRERGASLEKSWGPSPGPGETPDCLDALG</sequence>
<name>A0AB34GXE2_ESCRO</name>
<keyword evidence="3" id="KW-1185">Reference proteome</keyword>
<feature type="region of interest" description="Disordered" evidence="1">
    <location>
        <begin position="94"/>
        <end position="130"/>
    </location>
</feature>
<feature type="region of interest" description="Disordered" evidence="1">
    <location>
        <begin position="19"/>
        <end position="78"/>
    </location>
</feature>
<evidence type="ECO:0000256" key="1">
    <source>
        <dbReference type="SAM" id="MobiDB-lite"/>
    </source>
</evidence>
<feature type="compositionally biased region" description="Basic and acidic residues" evidence="1">
    <location>
        <begin position="42"/>
        <end position="67"/>
    </location>
</feature>
<accession>A0AB34GXE2</accession>
<reference evidence="2 3" key="1">
    <citation type="submission" date="2022-11" db="EMBL/GenBank/DDBJ databases">
        <title>Whole genome sequence of Eschrichtius robustus ER-17-0199.</title>
        <authorList>
            <person name="Bruniche-Olsen A."/>
            <person name="Black A.N."/>
            <person name="Fields C.J."/>
            <person name="Walden K."/>
            <person name="Dewoody J.A."/>
        </authorList>
    </citation>
    <scope>NUCLEOTIDE SEQUENCE [LARGE SCALE GENOMIC DNA]</scope>
    <source>
        <strain evidence="2">ER-17-0199</strain>
        <tissue evidence="2">Blubber</tissue>
    </source>
</reference>
<gene>
    <name evidence="2" type="ORF">J1605_009393</name>
</gene>
<proteinExistence type="predicted"/>
<organism evidence="2 3">
    <name type="scientific">Eschrichtius robustus</name>
    <name type="common">California gray whale</name>
    <name type="synonym">Eschrichtius gibbosus</name>
    <dbReference type="NCBI Taxonomy" id="9764"/>
    <lineage>
        <taxon>Eukaryota</taxon>
        <taxon>Metazoa</taxon>
        <taxon>Chordata</taxon>
        <taxon>Craniata</taxon>
        <taxon>Vertebrata</taxon>
        <taxon>Euteleostomi</taxon>
        <taxon>Mammalia</taxon>
        <taxon>Eutheria</taxon>
        <taxon>Laurasiatheria</taxon>
        <taxon>Artiodactyla</taxon>
        <taxon>Whippomorpha</taxon>
        <taxon>Cetacea</taxon>
        <taxon>Mysticeti</taxon>
        <taxon>Eschrichtiidae</taxon>
        <taxon>Eschrichtius</taxon>
    </lineage>
</organism>